<protein>
    <submittedName>
        <fullName evidence="1">Uncharacterized protein</fullName>
    </submittedName>
</protein>
<gene>
    <name evidence="1" type="ORF">PYW08_006090</name>
</gene>
<evidence type="ECO:0000313" key="2">
    <source>
        <dbReference type="Proteomes" id="UP001231649"/>
    </source>
</evidence>
<organism evidence="1 2">
    <name type="scientific">Mythimna loreyi</name>
    <dbReference type="NCBI Taxonomy" id="667449"/>
    <lineage>
        <taxon>Eukaryota</taxon>
        <taxon>Metazoa</taxon>
        <taxon>Ecdysozoa</taxon>
        <taxon>Arthropoda</taxon>
        <taxon>Hexapoda</taxon>
        <taxon>Insecta</taxon>
        <taxon>Pterygota</taxon>
        <taxon>Neoptera</taxon>
        <taxon>Endopterygota</taxon>
        <taxon>Lepidoptera</taxon>
        <taxon>Glossata</taxon>
        <taxon>Ditrysia</taxon>
        <taxon>Noctuoidea</taxon>
        <taxon>Noctuidae</taxon>
        <taxon>Noctuinae</taxon>
        <taxon>Hadenini</taxon>
        <taxon>Mythimna</taxon>
    </lineage>
</organism>
<name>A0ACC2QLN6_9NEOP</name>
<proteinExistence type="predicted"/>
<evidence type="ECO:0000313" key="1">
    <source>
        <dbReference type="EMBL" id="KAJ8720625.1"/>
    </source>
</evidence>
<dbReference type="EMBL" id="CM056795">
    <property type="protein sequence ID" value="KAJ8720625.1"/>
    <property type="molecule type" value="Genomic_DNA"/>
</dbReference>
<comment type="caution">
    <text evidence="1">The sequence shown here is derived from an EMBL/GenBank/DDBJ whole genome shotgun (WGS) entry which is preliminary data.</text>
</comment>
<sequence>MEHLCVICSRSLTRQRVRHEVSRTVLEARPHLAEYISQHMRIQQDLVNERRHICHRCWVAATRHEARLNQLDLNRVDLQVPENQNQPEPQDLHQNPDQSVDVMSITGYKSAANTTHQGYVGYVKKCLPTNWIRF</sequence>
<reference evidence="1" key="1">
    <citation type="submission" date="2023-03" db="EMBL/GenBank/DDBJ databases">
        <title>Chromosome-level genomes of two armyworms, Mythimna separata and Mythimna loreyi, provide insights into the biosynthesis and reception of sex pheromones.</title>
        <authorList>
            <person name="Zhao H."/>
        </authorList>
    </citation>
    <scope>NUCLEOTIDE SEQUENCE</scope>
    <source>
        <strain evidence="1">BeijingLab</strain>
    </source>
</reference>
<accession>A0ACC2QLN6</accession>
<dbReference type="Proteomes" id="UP001231649">
    <property type="component" value="Chromosome 19"/>
</dbReference>
<keyword evidence="2" id="KW-1185">Reference proteome</keyword>